<evidence type="ECO:0000259" key="8">
    <source>
        <dbReference type="PROSITE" id="PS50850"/>
    </source>
</evidence>
<dbReference type="InterPro" id="IPR005829">
    <property type="entry name" value="Sugar_transporter_CS"/>
</dbReference>
<accession>A0A6I4U4W0</accession>
<dbReference type="PROSITE" id="PS50850">
    <property type="entry name" value="MFS"/>
    <property type="match status" value="1"/>
</dbReference>
<proteinExistence type="predicted"/>
<feature type="transmembrane region" description="Helical" evidence="7">
    <location>
        <begin position="120"/>
        <end position="142"/>
    </location>
</feature>
<comment type="subcellular location">
    <subcellularLocation>
        <location evidence="1">Cell membrane</location>
        <topology evidence="1">Multi-pass membrane protein</topology>
    </subcellularLocation>
</comment>
<protein>
    <submittedName>
        <fullName evidence="9">MFS transporter</fullName>
    </submittedName>
</protein>
<feature type="transmembrane region" description="Helical" evidence="7">
    <location>
        <begin position="55"/>
        <end position="82"/>
    </location>
</feature>
<feature type="transmembrane region" description="Helical" evidence="7">
    <location>
        <begin position="454"/>
        <end position="479"/>
    </location>
</feature>
<dbReference type="Proteomes" id="UP000429229">
    <property type="component" value="Unassembled WGS sequence"/>
</dbReference>
<dbReference type="RefSeq" id="WP_160616162.1">
    <property type="nucleotide sequence ID" value="NZ_WTYR01000001.1"/>
</dbReference>
<keyword evidence="3" id="KW-1003">Cell membrane</keyword>
<dbReference type="EMBL" id="WTYR01000001">
    <property type="protein sequence ID" value="MXP09471.1"/>
    <property type="molecule type" value="Genomic_DNA"/>
</dbReference>
<feature type="transmembrane region" description="Helical" evidence="7">
    <location>
        <begin position="291"/>
        <end position="310"/>
    </location>
</feature>
<feature type="transmembrane region" description="Helical" evidence="7">
    <location>
        <begin position="202"/>
        <end position="221"/>
    </location>
</feature>
<feature type="transmembrane region" description="Helical" evidence="7">
    <location>
        <begin position="17"/>
        <end position="43"/>
    </location>
</feature>
<dbReference type="SUPFAM" id="SSF103473">
    <property type="entry name" value="MFS general substrate transporter"/>
    <property type="match status" value="2"/>
</dbReference>
<evidence type="ECO:0000256" key="2">
    <source>
        <dbReference type="ARBA" id="ARBA00022448"/>
    </source>
</evidence>
<evidence type="ECO:0000256" key="4">
    <source>
        <dbReference type="ARBA" id="ARBA00022692"/>
    </source>
</evidence>
<feature type="transmembrane region" description="Helical" evidence="7">
    <location>
        <begin position="89"/>
        <end position="108"/>
    </location>
</feature>
<dbReference type="GO" id="GO:0022857">
    <property type="term" value="F:transmembrane transporter activity"/>
    <property type="evidence" value="ECO:0007669"/>
    <property type="project" value="InterPro"/>
</dbReference>
<dbReference type="Pfam" id="PF00083">
    <property type="entry name" value="Sugar_tr"/>
    <property type="match status" value="1"/>
</dbReference>
<keyword evidence="4 7" id="KW-0812">Transmembrane</keyword>
<name>A0A6I4U4W0_9SPHN</name>
<evidence type="ECO:0000256" key="5">
    <source>
        <dbReference type="ARBA" id="ARBA00022989"/>
    </source>
</evidence>
<feature type="transmembrane region" description="Helical" evidence="7">
    <location>
        <begin position="256"/>
        <end position="279"/>
    </location>
</feature>
<organism evidence="9 10">
    <name type="scientific">Alteriqipengyuania halimionae</name>
    <dbReference type="NCBI Taxonomy" id="1926630"/>
    <lineage>
        <taxon>Bacteria</taxon>
        <taxon>Pseudomonadati</taxon>
        <taxon>Pseudomonadota</taxon>
        <taxon>Alphaproteobacteria</taxon>
        <taxon>Sphingomonadales</taxon>
        <taxon>Erythrobacteraceae</taxon>
        <taxon>Alteriqipengyuania</taxon>
    </lineage>
</organism>
<evidence type="ECO:0000256" key="3">
    <source>
        <dbReference type="ARBA" id="ARBA00022475"/>
    </source>
</evidence>
<feature type="transmembrane region" description="Helical" evidence="7">
    <location>
        <begin position="525"/>
        <end position="543"/>
    </location>
</feature>
<dbReference type="AlphaFoldDB" id="A0A6I4U4W0"/>
<dbReference type="PANTHER" id="PTHR43045:SF7">
    <property type="entry name" value="MAJOR FACILITATOR SUPERFAMILY TRANSPORTER"/>
    <property type="match status" value="1"/>
</dbReference>
<dbReference type="OrthoDB" id="9783227at2"/>
<evidence type="ECO:0000256" key="1">
    <source>
        <dbReference type="ARBA" id="ARBA00004651"/>
    </source>
</evidence>
<feature type="transmembrane region" description="Helical" evidence="7">
    <location>
        <begin position="322"/>
        <end position="341"/>
    </location>
</feature>
<sequence length="565" mass="60304">MGDTLHGQEPTAKELRLVIAASSAGTVFEWYDFFIYGTLAYILKDAFYDVDNDTLGLLLVWSTFAVGFAFRPIGAILFGFLGDRLGRKYTFLVTVTLMGIATAGVGMIPTVGYVEGTYGSAWIVAVPILVILLRIMQGLALGGEYGGAAIYVAEHAPPEKRGFYTGFIQASVVGGFVLSIAVILLCRAILPEEQFTAEGWGWRVPFLLSIILLAVSLWMRLKLSESPVFQAMREAGETAGNPFVESFTYPGNKKRILVAFGVTGVLTTIWYTAFFSGLGFLRGPMRLDETLVEWLLLLAGLIAMSFYVIVGKWSDRGGRKKPIVIGAVAALALLFPIFWGLGALANPGLARTAADVPVVVSGPECRTDPFADLFDRAQSDCGKVLETLIANGVAYSVVQADDLVVTAADTTITLDDTWFAANEGASSARAAGLQAALTERGFDFSRQVPPLPNLVGILFLLLGLGVLSALTYGSVAALLTEMFPAKIRYSSMSIPYHFGAGYLGGFLPLIAGIIVARTGNVYAGLWYTIAVVAVGLVIVLWGVKSGPPRDFDDSGTPPPVSPAAP</sequence>
<keyword evidence="2" id="KW-0813">Transport</keyword>
<dbReference type="InterPro" id="IPR005828">
    <property type="entry name" value="MFS_sugar_transport-like"/>
</dbReference>
<keyword evidence="10" id="KW-1185">Reference proteome</keyword>
<dbReference type="GO" id="GO:0005886">
    <property type="term" value="C:plasma membrane"/>
    <property type="evidence" value="ECO:0007669"/>
    <property type="project" value="UniProtKB-SubCell"/>
</dbReference>
<dbReference type="InterPro" id="IPR020846">
    <property type="entry name" value="MFS_dom"/>
</dbReference>
<reference evidence="9 10" key="1">
    <citation type="submission" date="2019-12" db="EMBL/GenBank/DDBJ databases">
        <title>Genomic-based taxomic classification of the family Erythrobacteraceae.</title>
        <authorList>
            <person name="Xu L."/>
        </authorList>
    </citation>
    <scope>NUCLEOTIDE SEQUENCE [LARGE SCALE GENOMIC DNA]</scope>
    <source>
        <strain evidence="9 10">LMG 29519</strain>
    </source>
</reference>
<gene>
    <name evidence="9" type="ORF">GRI68_04700</name>
</gene>
<dbReference type="PANTHER" id="PTHR43045">
    <property type="entry name" value="SHIKIMATE TRANSPORTER"/>
    <property type="match status" value="1"/>
</dbReference>
<evidence type="ECO:0000256" key="6">
    <source>
        <dbReference type="ARBA" id="ARBA00023136"/>
    </source>
</evidence>
<dbReference type="PROSITE" id="PS00217">
    <property type="entry name" value="SUGAR_TRANSPORT_2"/>
    <property type="match status" value="1"/>
</dbReference>
<feature type="domain" description="Major facilitator superfamily (MFS) profile" evidence="8">
    <location>
        <begin position="18"/>
        <end position="547"/>
    </location>
</feature>
<comment type="caution">
    <text evidence="9">The sequence shown here is derived from an EMBL/GenBank/DDBJ whole genome shotgun (WGS) entry which is preliminary data.</text>
</comment>
<keyword evidence="6 7" id="KW-0472">Membrane</keyword>
<feature type="transmembrane region" description="Helical" evidence="7">
    <location>
        <begin position="163"/>
        <end position="190"/>
    </location>
</feature>
<evidence type="ECO:0000256" key="7">
    <source>
        <dbReference type="SAM" id="Phobius"/>
    </source>
</evidence>
<keyword evidence="5 7" id="KW-1133">Transmembrane helix</keyword>
<evidence type="ECO:0000313" key="10">
    <source>
        <dbReference type="Proteomes" id="UP000429229"/>
    </source>
</evidence>
<feature type="transmembrane region" description="Helical" evidence="7">
    <location>
        <begin position="500"/>
        <end position="519"/>
    </location>
</feature>
<dbReference type="Gene3D" id="1.20.1250.20">
    <property type="entry name" value="MFS general substrate transporter like domains"/>
    <property type="match status" value="3"/>
</dbReference>
<evidence type="ECO:0000313" key="9">
    <source>
        <dbReference type="EMBL" id="MXP09471.1"/>
    </source>
</evidence>
<dbReference type="InterPro" id="IPR036259">
    <property type="entry name" value="MFS_trans_sf"/>
</dbReference>